<dbReference type="SUPFAM" id="SSF47473">
    <property type="entry name" value="EF-hand"/>
    <property type="match status" value="1"/>
</dbReference>
<feature type="compositionally biased region" description="Polar residues" evidence="18">
    <location>
        <begin position="55"/>
        <end position="71"/>
    </location>
</feature>
<protein>
    <recommendedName>
        <fullName evidence="17">Calcium-channel protein CCH1</fullName>
    </recommendedName>
</protein>
<feature type="region of interest" description="Disordered" evidence="18">
    <location>
        <begin position="2044"/>
        <end position="2151"/>
    </location>
</feature>
<dbReference type="FunFam" id="1.10.287.70:FF:000118">
    <property type="entry name" value="Calcium channel subunit Cch1"/>
    <property type="match status" value="1"/>
</dbReference>
<feature type="compositionally biased region" description="Basic and acidic residues" evidence="18">
    <location>
        <begin position="1122"/>
        <end position="1131"/>
    </location>
</feature>
<comment type="function">
    <text evidence="15">Voltage-gated, high-affinity calcium channel that functions together with MID1 to mediate calcium entry into cells. Required during conditions of environmental stress.</text>
</comment>
<feature type="region of interest" description="Disordered" evidence="18">
    <location>
        <begin position="217"/>
        <end position="281"/>
    </location>
</feature>
<keyword evidence="12 19" id="KW-0472">Membrane</keyword>
<feature type="compositionally biased region" description="Polar residues" evidence="18">
    <location>
        <begin position="492"/>
        <end position="511"/>
    </location>
</feature>
<feature type="transmembrane region" description="Helical" evidence="19">
    <location>
        <begin position="882"/>
        <end position="902"/>
    </location>
</feature>
<dbReference type="InterPro" id="IPR050599">
    <property type="entry name" value="VDCC_alpha-1_subunit"/>
</dbReference>
<feature type="region of interest" description="Disordered" evidence="18">
    <location>
        <begin position="145"/>
        <end position="201"/>
    </location>
</feature>
<keyword evidence="13" id="KW-0325">Glycoprotein</keyword>
<dbReference type="FunFam" id="1.20.120.350:FF:000063">
    <property type="entry name" value="Calcium channel subunit Cch1"/>
    <property type="match status" value="1"/>
</dbReference>
<dbReference type="Pfam" id="PF00520">
    <property type="entry name" value="Ion_trans"/>
    <property type="match status" value="4"/>
</dbReference>
<comment type="subcellular location">
    <subcellularLocation>
        <location evidence="1">Cell membrane</location>
        <topology evidence="1">Multi-pass membrane protein</topology>
    </subcellularLocation>
</comment>
<keyword evidence="11" id="KW-0406">Ion transport</keyword>
<feature type="transmembrane region" description="Helical" evidence="19">
    <location>
        <begin position="1382"/>
        <end position="1403"/>
    </location>
</feature>
<evidence type="ECO:0000256" key="9">
    <source>
        <dbReference type="ARBA" id="ARBA00022882"/>
    </source>
</evidence>
<evidence type="ECO:0000313" key="21">
    <source>
        <dbReference type="EMBL" id="KZM22786.1"/>
    </source>
</evidence>
<evidence type="ECO:0000256" key="18">
    <source>
        <dbReference type="SAM" id="MobiDB-lite"/>
    </source>
</evidence>
<feature type="compositionally biased region" description="Polar residues" evidence="18">
    <location>
        <begin position="2045"/>
        <end position="2057"/>
    </location>
</feature>
<evidence type="ECO:0000256" key="17">
    <source>
        <dbReference type="ARBA" id="ARBA00067459"/>
    </source>
</evidence>
<evidence type="ECO:0000256" key="19">
    <source>
        <dbReference type="SAM" id="Phobius"/>
    </source>
</evidence>
<organism evidence="21 22">
    <name type="scientific">Didymella rabiei</name>
    <name type="common">Chickpea ascochyta blight fungus</name>
    <name type="synonym">Mycosphaerella rabiei</name>
    <dbReference type="NCBI Taxonomy" id="5454"/>
    <lineage>
        <taxon>Eukaryota</taxon>
        <taxon>Fungi</taxon>
        <taxon>Dikarya</taxon>
        <taxon>Ascomycota</taxon>
        <taxon>Pezizomycotina</taxon>
        <taxon>Dothideomycetes</taxon>
        <taxon>Pleosporomycetidae</taxon>
        <taxon>Pleosporales</taxon>
        <taxon>Pleosporineae</taxon>
        <taxon>Didymellaceae</taxon>
        <taxon>Ascochyta</taxon>
    </lineage>
</organism>
<evidence type="ECO:0000256" key="12">
    <source>
        <dbReference type="ARBA" id="ARBA00023136"/>
    </source>
</evidence>
<dbReference type="GO" id="GO:0005509">
    <property type="term" value="F:calcium ion binding"/>
    <property type="evidence" value="ECO:0007669"/>
    <property type="project" value="InterPro"/>
</dbReference>
<feature type="transmembrane region" description="Helical" evidence="19">
    <location>
        <begin position="1246"/>
        <end position="1267"/>
    </location>
</feature>
<evidence type="ECO:0000256" key="7">
    <source>
        <dbReference type="ARBA" id="ARBA00022692"/>
    </source>
</evidence>
<dbReference type="GO" id="GO:0008331">
    <property type="term" value="F:high voltage-gated calcium channel activity"/>
    <property type="evidence" value="ECO:0007669"/>
    <property type="project" value="TreeGrafter"/>
</dbReference>
<feature type="compositionally biased region" description="Low complexity" evidence="18">
    <location>
        <begin position="91"/>
        <end position="111"/>
    </location>
</feature>
<feature type="transmembrane region" description="Helical" evidence="19">
    <location>
        <begin position="1324"/>
        <end position="1344"/>
    </location>
</feature>
<dbReference type="PROSITE" id="PS50222">
    <property type="entry name" value="EF_HAND_2"/>
    <property type="match status" value="1"/>
</dbReference>
<keyword evidence="22" id="KW-1185">Reference proteome</keyword>
<dbReference type="SUPFAM" id="SSF81324">
    <property type="entry name" value="Voltage-gated potassium channels"/>
    <property type="match status" value="4"/>
</dbReference>
<feature type="compositionally biased region" description="Pro residues" evidence="18">
    <location>
        <begin position="170"/>
        <end position="179"/>
    </location>
</feature>
<feature type="domain" description="EF-hand" evidence="20">
    <location>
        <begin position="1837"/>
        <end position="1872"/>
    </location>
</feature>
<feature type="region of interest" description="Disordered" evidence="18">
    <location>
        <begin position="1119"/>
        <end position="1139"/>
    </location>
</feature>
<feature type="transmembrane region" description="Helical" evidence="19">
    <location>
        <begin position="1613"/>
        <end position="1631"/>
    </location>
</feature>
<reference evidence="21 22" key="1">
    <citation type="journal article" date="2016" name="Sci. Rep.">
        <title>Draft genome sequencing and secretome analysis of fungal phytopathogen Ascochyta rabiei provides insight into the necrotrophic effector repertoire.</title>
        <authorList>
            <person name="Verma S."/>
            <person name="Gazara R.K."/>
            <person name="Nizam S."/>
            <person name="Parween S."/>
            <person name="Chattopadhyay D."/>
            <person name="Verma P.K."/>
        </authorList>
    </citation>
    <scope>NUCLEOTIDE SEQUENCE [LARGE SCALE GENOMIC DNA]</scope>
    <source>
        <strain evidence="21 22">ArDII</strain>
    </source>
</reference>
<keyword evidence="4" id="KW-0597">Phosphoprotein</keyword>
<dbReference type="InterPro" id="IPR005821">
    <property type="entry name" value="Ion_trans_dom"/>
</dbReference>
<dbReference type="FunFam" id="1.20.120.350:FF:000079">
    <property type="entry name" value="Calcium channel subunit Cch1"/>
    <property type="match status" value="1"/>
</dbReference>
<keyword evidence="7 19" id="KW-0812">Transmembrane</keyword>
<dbReference type="Gene3D" id="1.10.287.70">
    <property type="match status" value="4"/>
</dbReference>
<feature type="compositionally biased region" description="Polar residues" evidence="18">
    <location>
        <begin position="311"/>
        <end position="323"/>
    </location>
</feature>
<feature type="transmembrane region" description="Helical" evidence="19">
    <location>
        <begin position="579"/>
        <end position="603"/>
    </location>
</feature>
<feature type="transmembrane region" description="Helical" evidence="19">
    <location>
        <begin position="908"/>
        <end position="928"/>
    </location>
</feature>
<comment type="similarity">
    <text evidence="16">Belongs to the calcium channel alpha-1 subunit (TC 1.A.1.11) family.</text>
</comment>
<evidence type="ECO:0000256" key="3">
    <source>
        <dbReference type="ARBA" id="ARBA00022475"/>
    </source>
</evidence>
<accession>A0A163CYM1</accession>
<dbReference type="GO" id="GO:0005891">
    <property type="term" value="C:voltage-gated calcium channel complex"/>
    <property type="evidence" value="ECO:0007669"/>
    <property type="project" value="TreeGrafter"/>
</dbReference>
<evidence type="ECO:0000256" key="13">
    <source>
        <dbReference type="ARBA" id="ARBA00023180"/>
    </source>
</evidence>
<feature type="transmembrane region" description="Helical" evidence="19">
    <location>
        <begin position="555"/>
        <end position="572"/>
    </location>
</feature>
<feature type="compositionally biased region" description="Polar residues" evidence="18">
    <location>
        <begin position="2078"/>
        <end position="2092"/>
    </location>
</feature>
<dbReference type="STRING" id="5454.A0A163CYM1"/>
<feature type="transmembrane region" description="Helical" evidence="19">
    <location>
        <begin position="1500"/>
        <end position="1521"/>
    </location>
</feature>
<evidence type="ECO:0000256" key="6">
    <source>
        <dbReference type="ARBA" id="ARBA00022673"/>
    </source>
</evidence>
<evidence type="ECO:0000256" key="11">
    <source>
        <dbReference type="ARBA" id="ARBA00023065"/>
    </source>
</evidence>
<dbReference type="GO" id="GO:0098703">
    <property type="term" value="P:calcium ion import across plasma membrane"/>
    <property type="evidence" value="ECO:0007669"/>
    <property type="project" value="TreeGrafter"/>
</dbReference>
<gene>
    <name evidence="21" type="ORF">ST47_g6042</name>
</gene>
<feature type="transmembrane region" description="Helical" evidence="19">
    <location>
        <begin position="748"/>
        <end position="774"/>
    </location>
</feature>
<feature type="transmembrane region" description="Helical" evidence="19">
    <location>
        <begin position="1799"/>
        <end position="1818"/>
    </location>
</feature>
<feature type="transmembrane region" description="Helical" evidence="19">
    <location>
        <begin position="1699"/>
        <end position="1723"/>
    </location>
</feature>
<comment type="caution">
    <text evidence="21">The sequence shown here is derived from an EMBL/GenBank/DDBJ whole genome shotgun (WGS) entry which is preliminary data.</text>
</comment>
<dbReference type="InterPro" id="IPR011992">
    <property type="entry name" value="EF-hand-dom_pair"/>
</dbReference>
<feature type="transmembrane region" description="Helical" evidence="19">
    <location>
        <begin position="1287"/>
        <end position="1309"/>
    </location>
</feature>
<dbReference type="InterPro" id="IPR002048">
    <property type="entry name" value="EF_hand_dom"/>
</dbReference>
<evidence type="ECO:0000256" key="16">
    <source>
        <dbReference type="ARBA" id="ARBA00061395"/>
    </source>
</evidence>
<feature type="region of interest" description="Disordered" evidence="18">
    <location>
        <begin position="487"/>
        <end position="511"/>
    </location>
</feature>
<feature type="transmembrane region" description="Helical" evidence="19">
    <location>
        <begin position="609"/>
        <end position="632"/>
    </location>
</feature>
<keyword evidence="9" id="KW-0851">Voltage-gated channel</keyword>
<keyword evidence="8" id="KW-0106">Calcium</keyword>
<keyword evidence="14" id="KW-0407">Ion channel</keyword>
<feature type="transmembrane region" description="Helical" evidence="19">
    <location>
        <begin position="1643"/>
        <end position="1663"/>
    </location>
</feature>
<keyword evidence="10 19" id="KW-1133">Transmembrane helix</keyword>
<evidence type="ECO:0000256" key="14">
    <source>
        <dbReference type="ARBA" id="ARBA00023303"/>
    </source>
</evidence>
<proteinExistence type="inferred from homology"/>
<feature type="region of interest" description="Disordered" evidence="18">
    <location>
        <begin position="1"/>
        <end position="113"/>
    </location>
</feature>
<feature type="compositionally biased region" description="Polar residues" evidence="18">
    <location>
        <begin position="227"/>
        <end position="246"/>
    </location>
</feature>
<evidence type="ECO:0000256" key="1">
    <source>
        <dbReference type="ARBA" id="ARBA00004651"/>
    </source>
</evidence>
<feature type="transmembrane region" description="Helical" evidence="19">
    <location>
        <begin position="437"/>
        <end position="461"/>
    </location>
</feature>
<feature type="compositionally biased region" description="Low complexity" evidence="18">
    <location>
        <begin position="2093"/>
        <end position="2113"/>
    </location>
</feature>
<name>A0A163CYM1_DIDRA</name>
<dbReference type="InterPro" id="IPR027359">
    <property type="entry name" value="Volt_channel_dom_sf"/>
</dbReference>
<evidence type="ECO:0000256" key="2">
    <source>
        <dbReference type="ARBA" id="ARBA00022448"/>
    </source>
</evidence>
<keyword evidence="5" id="KW-0109">Calcium transport</keyword>
<feature type="transmembrane region" description="Helical" evidence="19">
    <location>
        <begin position="1581"/>
        <end position="1601"/>
    </location>
</feature>
<dbReference type="Gene3D" id="1.20.120.350">
    <property type="entry name" value="Voltage-gated potassium channels. Chain C"/>
    <property type="match status" value="4"/>
</dbReference>
<dbReference type="PANTHER" id="PTHR45628:SF7">
    <property type="entry name" value="VOLTAGE-DEPENDENT CALCIUM CHANNEL TYPE A SUBUNIT ALPHA-1"/>
    <property type="match status" value="1"/>
</dbReference>
<evidence type="ECO:0000313" key="22">
    <source>
        <dbReference type="Proteomes" id="UP000076837"/>
    </source>
</evidence>
<keyword evidence="2" id="KW-0813">Transport</keyword>
<dbReference type="FunFam" id="1.10.287.70:FF:000093">
    <property type="entry name" value="Calcium channel subunit Cch1"/>
    <property type="match status" value="1"/>
</dbReference>
<feature type="transmembrane region" description="Helical" evidence="19">
    <location>
        <begin position="1669"/>
        <end position="1687"/>
    </location>
</feature>
<feature type="transmembrane region" description="Helical" evidence="19">
    <location>
        <begin position="848"/>
        <end position="870"/>
    </location>
</feature>
<dbReference type="Gene3D" id="1.10.238.10">
    <property type="entry name" value="EF-hand"/>
    <property type="match status" value="1"/>
</dbReference>
<dbReference type="FunFam" id="1.20.120.350:FF:000098">
    <property type="entry name" value="Calcium channel subunit Cch1"/>
    <property type="match status" value="1"/>
</dbReference>
<dbReference type="PANTHER" id="PTHR45628">
    <property type="entry name" value="VOLTAGE-DEPENDENT CALCIUM CHANNEL TYPE A SUBUNIT ALPHA-1"/>
    <property type="match status" value="1"/>
</dbReference>
<feature type="transmembrane region" description="Helical" evidence="19">
    <location>
        <begin position="1018"/>
        <end position="1041"/>
    </location>
</feature>
<keyword evidence="3" id="KW-1003">Cell membrane</keyword>
<evidence type="ECO:0000256" key="10">
    <source>
        <dbReference type="ARBA" id="ARBA00022989"/>
    </source>
</evidence>
<feature type="region of interest" description="Disordered" evidence="18">
    <location>
        <begin position="298"/>
        <end position="365"/>
    </location>
</feature>
<evidence type="ECO:0000256" key="8">
    <source>
        <dbReference type="ARBA" id="ARBA00022837"/>
    </source>
</evidence>
<evidence type="ECO:0000259" key="20">
    <source>
        <dbReference type="PROSITE" id="PS50222"/>
    </source>
</evidence>
<feature type="compositionally biased region" description="Polar residues" evidence="18">
    <location>
        <begin position="349"/>
        <end position="365"/>
    </location>
</feature>
<evidence type="ECO:0000256" key="15">
    <source>
        <dbReference type="ARBA" id="ARBA00057587"/>
    </source>
</evidence>
<evidence type="ECO:0000256" key="5">
    <source>
        <dbReference type="ARBA" id="ARBA00022568"/>
    </source>
</evidence>
<feature type="transmembrane region" description="Helical" evidence="19">
    <location>
        <begin position="940"/>
        <end position="965"/>
    </location>
</feature>
<dbReference type="Proteomes" id="UP000076837">
    <property type="component" value="Unassembled WGS sequence"/>
</dbReference>
<keyword evidence="6" id="KW-0107">Calcium channel</keyword>
<sequence length="2183" mass="245795">MSYPDPGRNHSHRRSQTHQSIPLQDLSRPPDQDDAPTPAPHQHRRTLSDRGRNLLRQTGSLATGQYRTSQYAPIAEVSPSPTRRPHLDLDTNTNTNPNPNTNTNINTNTNTAAGHGGIRRVHDDGIDSPIDAGAFQSAIGFGMDMSFQGDTSPPLSPILPTPGSSDHSYPPYPPYPPYSQDPYAPRATSEDHGYFSPMEDDTAHLTDSRHLQPISGAAVNISPPSMDRSSFQSVQFLSPGRTSPRATYSGDVGNAETATGLSPSPSRNRSLSPGHLGSPLHRAGTIVRNMSQRVVNVSNDSEVAERHIQRKSTLNRPRTQRPPSLTVLPEYMTDGPSSPGPTTPIEKPQTPTVRSRRSSAQWQRPSNPFRGKSLGIFPADSTLRLKLSNLLVNPVTEPILLVLIVVQTVLLAVDARNKAQYGPGHVKELQKFQPIDWVLLGLFIVYTIEVIIRIIVSGFIINPVEYSTINRQVGLREAVLSKANQLFGGPQRQPSQRRGGTDTDSTMGPQQPSVLRTFTTAQMHPDVGLSDPRERQRVRLAHRAYLRHSFNRTDFVAVVSFWIALLLGALDIENTRVILVFQMLSCLRIIRLLNLTSGTSVILRSLKKAAPLLLNVAFLIGFFWLLFSIVGVQSFKSSLRRNCVWTDPDGVFEPFTNSDQFCGGHLVRNGSGVLVHEGYELASGQRSPGPEHGKGFLCPVNSRCVEADNPYNGTQSFDNILQSLELVFVIMSSNTWSDLLYTVSDTDYLISALFFIVGILVLSLWLVSLLIAVITSTFQIIREESKTSAFTGEQIVEEDNEKEEANQRVSSLKRMYDKTSGVWVVVIAFGLVAQMMKSAGMSNSRRNFIDVTEIVTTFVLLVEIIVRFIVDWRHFFRSKRNLTDLAIAIITTVIQIPVIKHAHGGRAYAWLSIFQIMRVYRIVLAVPVTRDLIMVVFGNVGGLLNLILFVFLLTFLASIFASQLFRGEIPEEADGATIRVSFNDIFNSFIGMYIIFSSENWTDILYTVTNYQRAFGTAWIGASFCILWFIFANLIVLNMFIAVIQENFDVSEDEKRLQQVKAFLQQKEQGLSSAYGNLSLSSIFKLGHANRRDPLDYGSAAAEMLLKDAVVRDFLDEGDEDAAPHNEEPRPGIRPAKTVVGSGTMSTIWQRILRRTVHREPNPFYAPLDYGRAYEDLDPRKMAKEVVSATERRKKAQREYLRNHPNYNVSLFLFRPSNPIRRLCQRVVGPGRGGDRIEGLAPSVPIWYAFSAFVYAAIIAMVLLACVTTPLYQREYFMKHEFSVRNWFVWTDMGFAVLFTFEALVKVIADGFFWTPNAYFRGSWGFIDGVVLVTLWVNVATSLLNEGQVTRTVGAFKALRALRLLNVSDSTRDHFHSLIVRGWWKLFSAAFVSLSLLIPFAIYGLNIFVGQFQACNDDDFGSTNLKDCVGEYNSSPFDWDVLAPRLAANPYYDFDNFGDSLFILFQIVSQEGWTDLLFSSMAITGVNTQPEDFSRRGNGVFFIVFNLLGAVFVLTLFISVFMRNYTEQTGVAFLTTDQRSWLELRKLLRQVSPSKRPSSTRQRESWEEWCYHRAVRKTGKWQRFITGVLILHLILLCLEWYPGYGGWDLARDYIFLALTCVFIANIVIRILGLTWHRFRRSSWDVFSLFAVSGTFATSILILARRDERVFVQLHKLCLVSIALMLIPRNNQLDQLFKTAAASLAAIANLLATWFVLFLVYSIALTQTFGLTRFGANETANQNFRTVPKALIFLFSMSMGEGWNEFMEDYANVDKPYCTEGERYFESDCGSPEWARALFISWNILSMYIFVNLFVSLIYESFSYVYQRSSGLSVISREEVRRFKQAWAEFDPNGTGYISRDVFPRLLGELSGIFEMRIYDGDFTIGRLIEECATTSRRASNLNLGGREPSPEIDLDKLNRRLAQLPVLEIRRRRARMNTFYEEVLVSSDPDRGIQFTSLLMILAHHKVINDNKSLRLEEFLRRRARLQRVEEAVRRNVVVGFFDTLYWARRFRRAMEQKKQGRMATMPTFNVPEIFIDDEDITDAQRGQQSPSGSPLFSPTDLHSGDRLSGGSLRSIPSLDTTMRSRSNSIQMSPTGSPTRGGPLSPSSPRASPLSPPADADWHFASALTLSRPPSPLEEQLAPTDTRNRANSAVSAADVLEVLDSSAWGESIRRSFTQRRPGH</sequence>
<evidence type="ECO:0000256" key="4">
    <source>
        <dbReference type="ARBA" id="ARBA00022553"/>
    </source>
</evidence>
<feature type="transmembrane region" description="Helical" evidence="19">
    <location>
        <begin position="820"/>
        <end position="836"/>
    </location>
</feature>
<dbReference type="EMBL" id="JYNV01000209">
    <property type="protein sequence ID" value="KZM22786.1"/>
    <property type="molecule type" value="Genomic_DNA"/>
</dbReference>
<feature type="compositionally biased region" description="Low complexity" evidence="18">
    <location>
        <begin position="261"/>
        <end position="273"/>
    </location>
</feature>